<dbReference type="InterPro" id="IPR033121">
    <property type="entry name" value="PEPTIDASE_A1"/>
</dbReference>
<protein>
    <submittedName>
        <fullName evidence="13">Peptidase A1 domain-containing protein</fullName>
    </submittedName>
</protein>
<organism evidence="12 13">
    <name type="scientific">Syphacia muris</name>
    <dbReference type="NCBI Taxonomy" id="451379"/>
    <lineage>
        <taxon>Eukaryota</taxon>
        <taxon>Metazoa</taxon>
        <taxon>Ecdysozoa</taxon>
        <taxon>Nematoda</taxon>
        <taxon>Chromadorea</taxon>
        <taxon>Rhabditida</taxon>
        <taxon>Spirurina</taxon>
        <taxon>Oxyuridomorpha</taxon>
        <taxon>Oxyuroidea</taxon>
        <taxon>Oxyuridae</taxon>
        <taxon>Syphacia</taxon>
    </lineage>
</organism>
<evidence type="ECO:0000256" key="5">
    <source>
        <dbReference type="ARBA" id="ARBA00022729"/>
    </source>
</evidence>
<evidence type="ECO:0000256" key="1">
    <source>
        <dbReference type="ARBA" id="ARBA00004613"/>
    </source>
</evidence>
<dbReference type="Pfam" id="PF00026">
    <property type="entry name" value="Asp"/>
    <property type="match status" value="1"/>
</dbReference>
<feature type="disulfide bond" evidence="10">
    <location>
        <begin position="74"/>
        <end position="119"/>
    </location>
</feature>
<accession>A0A0N5AFT3</accession>
<keyword evidence="4" id="KW-0645">Protease</keyword>
<dbReference type="InterPro" id="IPR034164">
    <property type="entry name" value="Pepsin-like_dom"/>
</dbReference>
<evidence type="ECO:0000313" key="12">
    <source>
        <dbReference type="Proteomes" id="UP000046393"/>
    </source>
</evidence>
<evidence type="ECO:0000256" key="3">
    <source>
        <dbReference type="ARBA" id="ARBA00022525"/>
    </source>
</evidence>
<evidence type="ECO:0000256" key="8">
    <source>
        <dbReference type="ARBA" id="ARBA00023157"/>
    </source>
</evidence>
<proteinExistence type="inferred from homology"/>
<dbReference type="GO" id="GO:0005576">
    <property type="term" value="C:extracellular region"/>
    <property type="evidence" value="ECO:0007669"/>
    <property type="project" value="UniProtKB-SubCell"/>
</dbReference>
<keyword evidence="8 10" id="KW-1015">Disulfide bond</keyword>
<dbReference type="AlphaFoldDB" id="A0A0N5AFT3"/>
<dbReference type="FunFam" id="2.40.70.10:FF:000058">
    <property type="entry name" value="ASpartyl Protease"/>
    <property type="match status" value="1"/>
</dbReference>
<evidence type="ECO:0000256" key="9">
    <source>
        <dbReference type="ARBA" id="ARBA00023180"/>
    </source>
</evidence>
<dbReference type="WBParaSite" id="SMUV_0000315101-mRNA-1">
    <property type="protein sequence ID" value="SMUV_0000315101-mRNA-1"/>
    <property type="gene ID" value="SMUV_0000315101"/>
</dbReference>
<keyword evidence="9" id="KW-0325">Glycoprotein</keyword>
<keyword evidence="12" id="KW-1185">Reference proteome</keyword>
<dbReference type="PANTHER" id="PTHR47966">
    <property type="entry name" value="BETA-SITE APP-CLEAVING ENZYME, ISOFORM A-RELATED"/>
    <property type="match status" value="1"/>
</dbReference>
<dbReference type="InterPro" id="IPR001461">
    <property type="entry name" value="Aspartic_peptidase_A1"/>
</dbReference>
<dbReference type="GO" id="GO:0005764">
    <property type="term" value="C:lysosome"/>
    <property type="evidence" value="ECO:0007669"/>
    <property type="project" value="TreeGrafter"/>
</dbReference>
<reference evidence="13" key="1">
    <citation type="submission" date="2017-02" db="UniProtKB">
        <authorList>
            <consortium name="WormBaseParasite"/>
        </authorList>
    </citation>
    <scope>IDENTIFICATION</scope>
</reference>
<evidence type="ECO:0000256" key="10">
    <source>
        <dbReference type="PIRSR" id="PIRSR601461-2"/>
    </source>
</evidence>
<feature type="domain" description="Peptidase A1" evidence="11">
    <location>
        <begin position="43"/>
        <end position="403"/>
    </location>
</feature>
<dbReference type="Gene3D" id="2.40.70.10">
    <property type="entry name" value="Acid Proteases"/>
    <property type="match status" value="2"/>
</dbReference>
<dbReference type="SUPFAM" id="SSF50630">
    <property type="entry name" value="Acid proteases"/>
    <property type="match status" value="1"/>
</dbReference>
<dbReference type="InterPro" id="IPR021109">
    <property type="entry name" value="Peptidase_aspartic_dom_sf"/>
</dbReference>
<sequence length="407" mass="44129">MAPAKERAYKEGRLPEYLAARNAIKYIKASASENVVDYEDLAYFALITIGTPGQRFRAFLDTGSATLWMPDSTCLNGTAQECGDFCKVVPVETCKQFCMPKCCQQNKQQNVLAASGGGCSTKNRFDSSKSSTYTKDGSGFSITYQTGTVTGFLGSDTVCLTPSLCVPNQKFGQVIKIGGGFETQPIDGIMGLAFTTLAYNHIPPPVINAINQGLLEQPLFTLYMAHSGPTVQQSGGMITYGGFDAAHCDPQIDYVNLVTASYFMFTMTGYVILHQFTLVAANNYQITGKNWNTVSMSSAAYIGGPTSVVEKLAAQVGATYNEKYESYFIDCDARAPDIQFTINGKNYNITSSSYIVSVGPGPCMLAFFGQQGGGFMPSWLLGPPMIREYCQVYDIGNRRVGFAKALH</sequence>
<dbReference type="Proteomes" id="UP000046393">
    <property type="component" value="Unplaced"/>
</dbReference>
<keyword evidence="3" id="KW-0964">Secreted</keyword>
<evidence type="ECO:0000256" key="7">
    <source>
        <dbReference type="ARBA" id="ARBA00022801"/>
    </source>
</evidence>
<dbReference type="STRING" id="451379.A0A0N5AFT3"/>
<comment type="similarity">
    <text evidence="2">Belongs to the peptidase A1 family.</text>
</comment>
<evidence type="ECO:0000259" key="11">
    <source>
        <dbReference type="PROSITE" id="PS51767"/>
    </source>
</evidence>
<dbReference type="PRINTS" id="PR00792">
    <property type="entry name" value="PEPSIN"/>
</dbReference>
<dbReference type="PANTHER" id="PTHR47966:SF5">
    <property type="entry name" value="ASPARTIC PROTEASE 10"/>
    <property type="match status" value="1"/>
</dbReference>
<evidence type="ECO:0000256" key="4">
    <source>
        <dbReference type="ARBA" id="ARBA00022670"/>
    </source>
</evidence>
<name>A0A0N5AFT3_9BILA</name>
<comment type="subcellular location">
    <subcellularLocation>
        <location evidence="1">Secreted</location>
    </subcellularLocation>
</comment>
<evidence type="ECO:0000313" key="13">
    <source>
        <dbReference type="WBParaSite" id="SMUV_0000315101-mRNA-1"/>
    </source>
</evidence>
<keyword evidence="5" id="KW-0732">Signal</keyword>
<dbReference type="GO" id="GO:0004190">
    <property type="term" value="F:aspartic-type endopeptidase activity"/>
    <property type="evidence" value="ECO:0007669"/>
    <property type="project" value="UniProtKB-KW"/>
</dbReference>
<dbReference type="CDD" id="cd05471">
    <property type="entry name" value="pepsin_like"/>
    <property type="match status" value="1"/>
</dbReference>
<keyword evidence="7" id="KW-0378">Hydrolase</keyword>
<evidence type="ECO:0000256" key="6">
    <source>
        <dbReference type="ARBA" id="ARBA00022750"/>
    </source>
</evidence>
<dbReference type="GO" id="GO:0006508">
    <property type="term" value="P:proteolysis"/>
    <property type="evidence" value="ECO:0007669"/>
    <property type="project" value="UniProtKB-KW"/>
</dbReference>
<keyword evidence="6" id="KW-0064">Aspartyl protease</keyword>
<dbReference type="PROSITE" id="PS51767">
    <property type="entry name" value="PEPTIDASE_A1"/>
    <property type="match status" value="1"/>
</dbReference>
<evidence type="ECO:0000256" key="2">
    <source>
        <dbReference type="ARBA" id="ARBA00007447"/>
    </source>
</evidence>